<evidence type="ECO:0000313" key="1">
    <source>
        <dbReference type="EMBL" id="EEC19386.1"/>
    </source>
</evidence>
<dbReference type="EMBL" id="ABJB010708803">
    <property type="status" value="NOT_ANNOTATED_CDS"/>
    <property type="molecule type" value="Genomic_DNA"/>
</dbReference>
<dbReference type="Proteomes" id="UP000001555">
    <property type="component" value="Unassembled WGS sequence"/>
</dbReference>
<dbReference type="HOGENOM" id="CLU_2216442_0_0_1"/>
<reference evidence="1 3" key="1">
    <citation type="submission" date="2008-03" db="EMBL/GenBank/DDBJ databases">
        <title>Annotation of Ixodes scapularis.</title>
        <authorList>
            <consortium name="Ixodes scapularis Genome Project Consortium"/>
            <person name="Caler E."/>
            <person name="Hannick L.I."/>
            <person name="Bidwell S."/>
            <person name="Joardar V."/>
            <person name="Thiagarajan M."/>
            <person name="Amedeo P."/>
            <person name="Galinsky K.J."/>
            <person name="Schobel S."/>
            <person name="Inman J."/>
            <person name="Hostetler J."/>
            <person name="Miller J."/>
            <person name="Hammond M."/>
            <person name="Megy K."/>
            <person name="Lawson D."/>
            <person name="Kodira C."/>
            <person name="Sutton G."/>
            <person name="Meyer J."/>
            <person name="Hill C.A."/>
            <person name="Birren B."/>
            <person name="Nene V."/>
            <person name="Collins F."/>
            <person name="Alarcon-Chaidez F."/>
            <person name="Wikel S."/>
            <person name="Strausberg R."/>
        </authorList>
    </citation>
    <scope>NUCLEOTIDE SEQUENCE [LARGE SCALE GENOMIC DNA]</scope>
    <source>
        <strain evidence="3">Wikel</strain>
        <strain evidence="1">Wikel colony</strain>
    </source>
</reference>
<protein>
    <submittedName>
        <fullName evidence="1 2">Uncharacterized protein</fullName>
    </submittedName>
</protein>
<dbReference type="PaxDb" id="6945-B7QKL4"/>
<evidence type="ECO:0000313" key="3">
    <source>
        <dbReference type="Proteomes" id="UP000001555"/>
    </source>
</evidence>
<dbReference type="AlphaFoldDB" id="B7QKL4"/>
<dbReference type="InParanoid" id="B7QKL4"/>
<feature type="non-terminal residue" evidence="1">
    <location>
        <position position="1"/>
    </location>
</feature>
<dbReference type="VEuPathDB" id="VectorBase:ISCI014361"/>
<organism>
    <name type="scientific">Ixodes scapularis</name>
    <name type="common">Black-legged tick</name>
    <name type="synonym">Deer tick</name>
    <dbReference type="NCBI Taxonomy" id="6945"/>
    <lineage>
        <taxon>Eukaryota</taxon>
        <taxon>Metazoa</taxon>
        <taxon>Ecdysozoa</taxon>
        <taxon>Arthropoda</taxon>
        <taxon>Chelicerata</taxon>
        <taxon>Arachnida</taxon>
        <taxon>Acari</taxon>
        <taxon>Parasitiformes</taxon>
        <taxon>Ixodida</taxon>
        <taxon>Ixodoidea</taxon>
        <taxon>Ixodidae</taxon>
        <taxon>Ixodinae</taxon>
        <taxon>Ixodes</taxon>
    </lineage>
</organism>
<dbReference type="VEuPathDB" id="VectorBase:ISCW014361"/>
<reference evidence="2" key="2">
    <citation type="submission" date="2020-05" db="UniProtKB">
        <authorList>
            <consortium name="EnsemblMetazoa"/>
        </authorList>
    </citation>
    <scope>IDENTIFICATION</scope>
    <source>
        <strain evidence="2">wikel</strain>
    </source>
</reference>
<accession>B7QKL4</accession>
<proteinExistence type="predicted"/>
<sequence>HYLFKRTATSNEVTDIELQDTTTTDICLKSFLYFKCPKVFSLKLSISLHKTLNVKMPKNAKAVGKHSYRNWTHVCYRLLTWAKSNTPSGPVRSRGIMGPVFLQFPSD</sequence>
<gene>
    <name evidence="1" type="ORF">IscW_ISCW014361</name>
</gene>
<name>B7QKL4_IXOSC</name>
<keyword evidence="3" id="KW-1185">Reference proteome</keyword>
<dbReference type="EMBL" id="DS961051">
    <property type="protein sequence ID" value="EEC19386.1"/>
    <property type="molecule type" value="Genomic_DNA"/>
</dbReference>
<evidence type="ECO:0000313" key="2">
    <source>
        <dbReference type="EnsemblMetazoa" id="ISCW014361-PA"/>
    </source>
</evidence>
<dbReference type="EnsemblMetazoa" id="ISCW014361-RA">
    <property type="protein sequence ID" value="ISCW014361-PA"/>
    <property type="gene ID" value="ISCW014361"/>
</dbReference>